<protein>
    <submittedName>
        <fullName evidence="2">Uncharacterized protein</fullName>
    </submittedName>
</protein>
<gene>
    <name evidence="2" type="ORF">NK6_4708</name>
</gene>
<organism evidence="2 3">
    <name type="scientific">Bradyrhizobium diazoefficiens</name>
    <dbReference type="NCBI Taxonomy" id="1355477"/>
    <lineage>
        <taxon>Bacteria</taxon>
        <taxon>Pseudomonadati</taxon>
        <taxon>Pseudomonadota</taxon>
        <taxon>Alphaproteobacteria</taxon>
        <taxon>Hyphomicrobiales</taxon>
        <taxon>Nitrobacteraceae</taxon>
        <taxon>Bradyrhizobium</taxon>
    </lineage>
</organism>
<proteinExistence type="predicted"/>
<reference evidence="2 3" key="1">
    <citation type="submission" date="2014-11" db="EMBL/GenBank/DDBJ databases">
        <title>Symbiosis island explosion on the genome of extra-slow-growing strains of soybean bradyrhizobia with massive insertion sequences.</title>
        <authorList>
            <person name="Iida T."/>
            <person name="Minamisawa K."/>
        </authorList>
    </citation>
    <scope>NUCLEOTIDE SEQUENCE [LARGE SCALE GENOMIC DNA]</scope>
    <source>
        <strain evidence="2 3">NK6</strain>
    </source>
</reference>
<evidence type="ECO:0000313" key="2">
    <source>
        <dbReference type="EMBL" id="BAR57874.1"/>
    </source>
</evidence>
<name>A0A0E4FUG2_9BRAD</name>
<sequence>MIECEAAMPDADHPTEDDAIVTDEPFVAAE</sequence>
<evidence type="ECO:0000256" key="1">
    <source>
        <dbReference type="SAM" id="MobiDB-lite"/>
    </source>
</evidence>
<feature type="region of interest" description="Disordered" evidence="1">
    <location>
        <begin position="1"/>
        <end position="30"/>
    </location>
</feature>
<dbReference type="Proteomes" id="UP000063308">
    <property type="component" value="Chromosome"/>
</dbReference>
<dbReference type="EMBL" id="AP014685">
    <property type="protein sequence ID" value="BAR57874.1"/>
    <property type="molecule type" value="Genomic_DNA"/>
</dbReference>
<evidence type="ECO:0000313" key="3">
    <source>
        <dbReference type="Proteomes" id="UP000063308"/>
    </source>
</evidence>
<accession>A0A0E4FUG2</accession>
<dbReference type="AlphaFoldDB" id="A0A0E4FUG2"/>